<dbReference type="InterPro" id="IPR014710">
    <property type="entry name" value="RmlC-like_jellyroll"/>
</dbReference>
<accession>A0ABU7XZ72</accession>
<reference evidence="1 2" key="1">
    <citation type="submission" date="2022-09" db="EMBL/GenBank/DDBJ databases">
        <title>Genome sequencing of Flavivirga sp. MEBiC05379.</title>
        <authorList>
            <person name="Oh H.-M."/>
            <person name="Kwon K.K."/>
            <person name="Park M.J."/>
            <person name="Yang S.-H."/>
        </authorList>
    </citation>
    <scope>NUCLEOTIDE SEQUENCE [LARGE SCALE GENOMIC DNA]</scope>
    <source>
        <strain evidence="1 2">MEBiC05379</strain>
    </source>
</reference>
<evidence type="ECO:0000313" key="1">
    <source>
        <dbReference type="EMBL" id="MEF3836030.1"/>
    </source>
</evidence>
<sequence>MNTASLLDNITYQENGKPTVTVLLKTSSTKEVRIVMKTGQFMKEHTAPFPIIIELFDGSIDFGVNGKNQDLKKGDMIALDANVPHDLTCISNCIIRLSISVLDGVERIKSI</sequence>
<proteinExistence type="predicted"/>
<protein>
    <submittedName>
        <fullName evidence="1">AraC family ligand binding domain-containing protein</fullName>
    </submittedName>
</protein>
<dbReference type="EMBL" id="JAODOP010000004">
    <property type="protein sequence ID" value="MEF3836030.1"/>
    <property type="molecule type" value="Genomic_DNA"/>
</dbReference>
<dbReference type="InterPro" id="IPR011051">
    <property type="entry name" value="RmlC_Cupin_sf"/>
</dbReference>
<dbReference type="Gene3D" id="2.60.120.10">
    <property type="entry name" value="Jelly Rolls"/>
    <property type="match status" value="1"/>
</dbReference>
<keyword evidence="2" id="KW-1185">Reference proteome</keyword>
<dbReference type="RefSeq" id="WP_303308304.1">
    <property type="nucleotide sequence ID" value="NZ_JAODOP010000004.1"/>
</dbReference>
<gene>
    <name evidence="1" type="ORF">N1F79_23100</name>
</gene>
<comment type="caution">
    <text evidence="1">The sequence shown here is derived from an EMBL/GenBank/DDBJ whole genome shotgun (WGS) entry which is preliminary data.</text>
</comment>
<evidence type="ECO:0000313" key="2">
    <source>
        <dbReference type="Proteomes" id="UP001337305"/>
    </source>
</evidence>
<name>A0ABU7XZ72_9FLAO</name>
<dbReference type="Proteomes" id="UP001337305">
    <property type="component" value="Unassembled WGS sequence"/>
</dbReference>
<organism evidence="1 2">
    <name type="scientific">Flavivirga spongiicola</name>
    <dbReference type="NCBI Taxonomy" id="421621"/>
    <lineage>
        <taxon>Bacteria</taxon>
        <taxon>Pseudomonadati</taxon>
        <taxon>Bacteroidota</taxon>
        <taxon>Flavobacteriia</taxon>
        <taxon>Flavobacteriales</taxon>
        <taxon>Flavobacteriaceae</taxon>
        <taxon>Flavivirga</taxon>
    </lineage>
</organism>
<dbReference type="SUPFAM" id="SSF51182">
    <property type="entry name" value="RmlC-like cupins"/>
    <property type="match status" value="1"/>
</dbReference>